<dbReference type="SMART" id="SM00369">
    <property type="entry name" value="LRR_TYP"/>
    <property type="match status" value="4"/>
</dbReference>
<dbReference type="Pfam" id="PF13855">
    <property type="entry name" value="LRR_8"/>
    <property type="match status" value="1"/>
</dbReference>
<dbReference type="Gene3D" id="3.30.200.20">
    <property type="entry name" value="Phosphorylase Kinase, domain 1"/>
    <property type="match status" value="1"/>
</dbReference>
<keyword evidence="1" id="KW-0433">Leucine-rich repeat</keyword>
<organism evidence="5 6">
    <name type="scientific">Variovorax ginsengisoli</name>
    <dbReference type="NCBI Taxonomy" id="363844"/>
    <lineage>
        <taxon>Bacteria</taxon>
        <taxon>Pseudomonadati</taxon>
        <taxon>Pseudomonadota</taxon>
        <taxon>Betaproteobacteria</taxon>
        <taxon>Burkholderiales</taxon>
        <taxon>Comamonadaceae</taxon>
        <taxon>Variovorax</taxon>
    </lineage>
</organism>
<dbReference type="SUPFAM" id="SSF56112">
    <property type="entry name" value="Protein kinase-like (PK-like)"/>
    <property type="match status" value="1"/>
</dbReference>
<dbReference type="PROSITE" id="PS51450">
    <property type="entry name" value="LRR"/>
    <property type="match status" value="1"/>
</dbReference>
<dbReference type="InterPro" id="IPR032675">
    <property type="entry name" value="LRR_dom_sf"/>
</dbReference>
<evidence type="ECO:0000256" key="1">
    <source>
        <dbReference type="ARBA" id="ARBA00022614"/>
    </source>
</evidence>
<evidence type="ECO:0000259" key="4">
    <source>
        <dbReference type="PROSITE" id="PS50011"/>
    </source>
</evidence>
<dbReference type="InterPro" id="IPR000719">
    <property type="entry name" value="Prot_kinase_dom"/>
</dbReference>
<dbReference type="PANTHER" id="PTHR48051:SF1">
    <property type="entry name" value="RAS SUPPRESSOR PROTEIN 1"/>
    <property type="match status" value="1"/>
</dbReference>
<dbReference type="Proteomes" id="UP001169027">
    <property type="component" value="Unassembled WGS sequence"/>
</dbReference>
<feature type="domain" description="Protein kinase" evidence="4">
    <location>
        <begin position="208"/>
        <end position="438"/>
    </location>
</feature>
<keyword evidence="2" id="KW-0677">Repeat</keyword>
<evidence type="ECO:0000256" key="3">
    <source>
        <dbReference type="PROSITE-ProRule" id="PRU10141"/>
    </source>
</evidence>
<keyword evidence="3" id="KW-0067">ATP-binding</keyword>
<dbReference type="PANTHER" id="PTHR48051">
    <property type="match status" value="1"/>
</dbReference>
<dbReference type="InterPro" id="IPR050216">
    <property type="entry name" value="LRR_domain-containing"/>
</dbReference>
<keyword evidence="6" id="KW-1185">Reference proteome</keyword>
<dbReference type="InterPro" id="IPR003591">
    <property type="entry name" value="Leu-rich_rpt_typical-subtyp"/>
</dbReference>
<dbReference type="InterPro" id="IPR017441">
    <property type="entry name" value="Protein_kinase_ATP_BS"/>
</dbReference>
<dbReference type="InterPro" id="IPR001245">
    <property type="entry name" value="Ser-Thr/Tyr_kinase_cat_dom"/>
</dbReference>
<keyword evidence="5" id="KW-0418">Kinase</keyword>
<dbReference type="RefSeq" id="WP_301816306.1">
    <property type="nucleotide sequence ID" value="NZ_JAUJZH010000052.1"/>
</dbReference>
<dbReference type="SMART" id="SM00364">
    <property type="entry name" value="LRR_BAC"/>
    <property type="match status" value="4"/>
</dbReference>
<sequence>MNATLGRLRAGEMAGAQRLDLCCGLTELPPEVFALADSLEVLNLSGNALRTLPHDLHRLHRLRVLFCSDNQFTELPEAVGQCPRLEMVAFKANQISRVPAAALPPLLRWLILTDNRIDALPAELGARARLQKLMLAGNRLQALPKSMAACRALELVRMSANRFEALPGWLLSLPRLSWLAFAGNPFDEAPEAMAMDAQPTRAIDWASLSLQHKLGEGASGVIHQAAWRQPDGSLRPVAVKLFKGAVTSDGWPHSEMAACLAAGPHPGLIPVLGRVAHHPDASAGLVLELVDPSFRNLAGPPSLASCTRDVYGDDARWSAETALHMARGIASAIARLHAHGILHGDLYGHNILWNGRGDALLGDFGAASFLPRDDASQSQALQRTEARAFGCLLEELAARCEAPDAATGALLAGLQARCLDDDPAGRPLFDEIAAALGT</sequence>
<comment type="caution">
    <text evidence="5">The sequence shown here is derived from an EMBL/GenBank/DDBJ whole genome shotgun (WGS) entry which is preliminary data.</text>
</comment>
<evidence type="ECO:0000313" key="6">
    <source>
        <dbReference type="Proteomes" id="UP001169027"/>
    </source>
</evidence>
<dbReference type="PROSITE" id="PS50011">
    <property type="entry name" value="PROTEIN_KINASE_DOM"/>
    <property type="match status" value="1"/>
</dbReference>
<keyword evidence="3" id="KW-0547">Nucleotide-binding</keyword>
<protein>
    <submittedName>
        <fullName evidence="5">Leucine-rich repeat-containing protein kinase family protein</fullName>
        <ecNumber evidence="5">2.7.-.-</ecNumber>
    </submittedName>
</protein>
<dbReference type="Gene3D" id="3.80.10.10">
    <property type="entry name" value="Ribonuclease Inhibitor"/>
    <property type="match status" value="2"/>
</dbReference>
<dbReference type="PROSITE" id="PS00107">
    <property type="entry name" value="PROTEIN_KINASE_ATP"/>
    <property type="match status" value="1"/>
</dbReference>
<evidence type="ECO:0000256" key="2">
    <source>
        <dbReference type="ARBA" id="ARBA00022737"/>
    </source>
</evidence>
<dbReference type="Gene3D" id="1.10.510.10">
    <property type="entry name" value="Transferase(Phosphotransferase) domain 1"/>
    <property type="match status" value="1"/>
</dbReference>
<dbReference type="EC" id="2.7.-.-" evidence="5"/>
<proteinExistence type="predicted"/>
<dbReference type="InterPro" id="IPR011009">
    <property type="entry name" value="Kinase-like_dom_sf"/>
</dbReference>
<name>A0ABT8SG68_9BURK</name>
<feature type="binding site" evidence="3">
    <location>
        <position position="240"/>
    </location>
    <ligand>
        <name>ATP</name>
        <dbReference type="ChEBI" id="CHEBI:30616"/>
    </ligand>
</feature>
<dbReference type="InterPro" id="IPR001611">
    <property type="entry name" value="Leu-rich_rpt"/>
</dbReference>
<reference evidence="5" key="1">
    <citation type="submission" date="2023-06" db="EMBL/GenBank/DDBJ databases">
        <authorList>
            <person name="Jiang Y."/>
            <person name="Liu Q."/>
        </authorList>
    </citation>
    <scope>NUCLEOTIDE SEQUENCE</scope>
    <source>
        <strain evidence="5">CGMCC 1.12090</strain>
    </source>
</reference>
<dbReference type="Pfam" id="PF07714">
    <property type="entry name" value="PK_Tyr_Ser-Thr"/>
    <property type="match status" value="1"/>
</dbReference>
<dbReference type="GO" id="GO:0016301">
    <property type="term" value="F:kinase activity"/>
    <property type="evidence" value="ECO:0007669"/>
    <property type="project" value="UniProtKB-KW"/>
</dbReference>
<keyword evidence="5" id="KW-0808">Transferase</keyword>
<dbReference type="EMBL" id="JAUKVY010000052">
    <property type="protein sequence ID" value="MDO1537884.1"/>
    <property type="molecule type" value="Genomic_DNA"/>
</dbReference>
<dbReference type="SUPFAM" id="SSF52058">
    <property type="entry name" value="L domain-like"/>
    <property type="match status" value="1"/>
</dbReference>
<accession>A0ABT8SG68</accession>
<evidence type="ECO:0000313" key="5">
    <source>
        <dbReference type="EMBL" id="MDO1537884.1"/>
    </source>
</evidence>
<gene>
    <name evidence="5" type="ORF">Q2T77_37215</name>
</gene>